<keyword evidence="2" id="KW-1185">Reference proteome</keyword>
<sequence length="154" mass="16881">MQFQRTIAVAVACVLFSGCALVGGRRPELGYSDKNHPKSDTALIVCAEQEPAYLCGITGVDDKSTWTQYDGGKTPWVRVLPGDRVVRLTLSNNHLINRPWLKMSGIQAGHVYRITAGFDGKAVTASYVDLGKMDSYTLHIRRLPLSPKAVTADF</sequence>
<reference evidence="1 2" key="1">
    <citation type="submission" date="2018-12" db="EMBL/GenBank/DDBJ databases">
        <title>Dyella dinghuensis sp. nov. DHOA06 and Dyella choica sp. nov. 4M-K27, isolated from forest soil.</title>
        <authorList>
            <person name="Qiu L.-H."/>
            <person name="Gao Z.-H."/>
        </authorList>
    </citation>
    <scope>NUCLEOTIDE SEQUENCE [LARGE SCALE GENOMIC DNA]</scope>
    <source>
        <strain evidence="1 2">DHOA06</strain>
    </source>
</reference>
<dbReference type="Proteomes" id="UP000267077">
    <property type="component" value="Unassembled WGS sequence"/>
</dbReference>
<dbReference type="PROSITE" id="PS51257">
    <property type="entry name" value="PROKAR_LIPOPROTEIN"/>
    <property type="match status" value="1"/>
</dbReference>
<evidence type="ECO:0000313" key="1">
    <source>
        <dbReference type="EMBL" id="RUL64996.1"/>
    </source>
</evidence>
<gene>
    <name evidence="1" type="ORF">EKH79_07000</name>
</gene>
<protein>
    <submittedName>
        <fullName evidence="1">Uncharacterized protein</fullName>
    </submittedName>
</protein>
<dbReference type="RefSeq" id="WP_126673098.1">
    <property type="nucleotide sequence ID" value="NZ_RYZR01000004.1"/>
</dbReference>
<dbReference type="OrthoDB" id="5953449at2"/>
<dbReference type="EMBL" id="RYZR01000004">
    <property type="protein sequence ID" value="RUL64996.1"/>
    <property type="molecule type" value="Genomic_DNA"/>
</dbReference>
<dbReference type="AlphaFoldDB" id="A0A3S0PZH0"/>
<accession>A0A3S0PZH0</accession>
<evidence type="ECO:0000313" key="2">
    <source>
        <dbReference type="Proteomes" id="UP000267077"/>
    </source>
</evidence>
<organism evidence="1 2">
    <name type="scientific">Dyella dinghuensis</name>
    <dbReference type="NCBI Taxonomy" id="1920169"/>
    <lineage>
        <taxon>Bacteria</taxon>
        <taxon>Pseudomonadati</taxon>
        <taxon>Pseudomonadota</taxon>
        <taxon>Gammaproteobacteria</taxon>
        <taxon>Lysobacterales</taxon>
        <taxon>Rhodanobacteraceae</taxon>
        <taxon>Dyella</taxon>
    </lineage>
</organism>
<comment type="caution">
    <text evidence="1">The sequence shown here is derived from an EMBL/GenBank/DDBJ whole genome shotgun (WGS) entry which is preliminary data.</text>
</comment>
<name>A0A3S0PZH0_9GAMM</name>
<proteinExistence type="predicted"/>